<evidence type="ECO:0000313" key="2">
    <source>
        <dbReference type="EMBL" id="CAF1027718.1"/>
    </source>
</evidence>
<accession>A0A815FXU7</accession>
<dbReference type="Gene3D" id="3.60.60.10">
    <property type="entry name" value="Penicillin V Acylase, Chain A"/>
    <property type="match status" value="1"/>
</dbReference>
<dbReference type="EMBL" id="CAJNOL010001296">
    <property type="protein sequence ID" value="CAF1331315.1"/>
    <property type="molecule type" value="Genomic_DNA"/>
</dbReference>
<evidence type="ECO:0000313" key="3">
    <source>
        <dbReference type="EMBL" id="CAF1331315.1"/>
    </source>
</evidence>
<name>A0A815FXU7_9BILA</name>
<dbReference type="AlphaFoldDB" id="A0A815FXU7"/>
<dbReference type="Pfam" id="PF03417">
    <property type="entry name" value="AAT"/>
    <property type="match status" value="1"/>
</dbReference>
<dbReference type="Proteomes" id="UP000663870">
    <property type="component" value="Unassembled WGS sequence"/>
</dbReference>
<dbReference type="Proteomes" id="UP000663854">
    <property type="component" value="Unassembled WGS sequence"/>
</dbReference>
<dbReference type="EMBL" id="CAJNOH010000398">
    <property type="protein sequence ID" value="CAF1027718.1"/>
    <property type="molecule type" value="Genomic_DNA"/>
</dbReference>
<protein>
    <recommendedName>
        <fullName evidence="1">Peptidase C45 hydrolase domain-containing protein</fullName>
    </recommendedName>
</protein>
<dbReference type="NCBIfam" id="NF040521">
    <property type="entry name" value="C45_proenzyme"/>
    <property type="match status" value="1"/>
</dbReference>
<dbReference type="PANTHER" id="PTHR34180">
    <property type="entry name" value="PEPTIDASE C45"/>
    <property type="match status" value="1"/>
</dbReference>
<reference evidence="3" key="1">
    <citation type="submission" date="2021-02" db="EMBL/GenBank/DDBJ databases">
        <authorList>
            <person name="Nowell W R."/>
        </authorList>
    </citation>
    <scope>NUCLEOTIDE SEQUENCE</scope>
</reference>
<feature type="domain" description="Peptidase C45 hydrolase" evidence="1">
    <location>
        <begin position="135"/>
        <end position="393"/>
    </location>
</feature>
<keyword evidence="4" id="KW-1185">Reference proteome</keyword>
<evidence type="ECO:0000259" key="1">
    <source>
        <dbReference type="Pfam" id="PF03417"/>
    </source>
</evidence>
<dbReference type="PANTHER" id="PTHR34180:SF1">
    <property type="entry name" value="BETA-ALANYL-DOPAMINE_CARCININE HYDROLASE"/>
    <property type="match status" value="1"/>
</dbReference>
<evidence type="ECO:0000313" key="4">
    <source>
        <dbReference type="Proteomes" id="UP000663870"/>
    </source>
</evidence>
<proteinExistence type="predicted"/>
<dbReference type="InterPro" id="IPR047801">
    <property type="entry name" value="Peptidase_C45"/>
</dbReference>
<gene>
    <name evidence="3" type="ORF">JXQ802_LOCUS31080</name>
    <name evidence="2" type="ORF">PYM288_LOCUS15965</name>
</gene>
<dbReference type="InterPro" id="IPR005079">
    <property type="entry name" value="Peptidase_C45_hydrolase"/>
</dbReference>
<comment type="caution">
    <text evidence="3">The sequence shown here is derived from an EMBL/GenBank/DDBJ whole genome shotgun (WGS) entry which is preliminary data.</text>
</comment>
<dbReference type="InterPro" id="IPR047794">
    <property type="entry name" value="C45_proenzyme-like"/>
</dbReference>
<sequence>MSSNDIRFYRVRGTHYECARKIGIACRELIKKRIENDRIYLTPMFDFVRTSDGVKLHQGFIEIIRKIFPWYWDEICGLVDGCEIPLEQILVLNFENETQTAYRLYEAKNANHQQEDEENDAKGCSTVLINRLDTNTLSLVHNEDNTAGLYDAGYLIEADIKSSSYDNGTRHSPNERFIAYCYAGVIPGIAFGVNMHGFAYTLNALYPNFVGQNRIPRLIINRALLSITDENQLDELIRTVPIAYAFCINCAFFRVHNQDKCYLINYELGPRLNSEKNFISKCLILNNEQYQEINGTTCIVLNYLNHFNHYERSGGSIVEREPLLWSRNRARRALEIGEICTVKDALDLLGDTTDEKYPIFFVGGTTEINLATLCTAHFNFHTRQLSIYRDNPKDNSEPQLVYNLDDLLKNEFITNI</sequence>
<organism evidence="3 4">
    <name type="scientific">Rotaria sordida</name>
    <dbReference type="NCBI Taxonomy" id="392033"/>
    <lineage>
        <taxon>Eukaryota</taxon>
        <taxon>Metazoa</taxon>
        <taxon>Spiralia</taxon>
        <taxon>Gnathifera</taxon>
        <taxon>Rotifera</taxon>
        <taxon>Eurotatoria</taxon>
        <taxon>Bdelloidea</taxon>
        <taxon>Philodinida</taxon>
        <taxon>Philodinidae</taxon>
        <taxon>Rotaria</taxon>
    </lineage>
</organism>